<gene>
    <name evidence="14" type="ORF">FDO65_00760</name>
</gene>
<dbReference type="SUPFAM" id="SSF55781">
    <property type="entry name" value="GAF domain-like"/>
    <property type="match status" value="2"/>
</dbReference>
<comment type="caution">
    <text evidence="14">The sequence shown here is derived from an EMBL/GenBank/DDBJ whole genome shotgun (WGS) entry which is preliminary data.</text>
</comment>
<evidence type="ECO:0000313" key="15">
    <source>
        <dbReference type="Proteomes" id="UP000306985"/>
    </source>
</evidence>
<keyword evidence="4" id="KW-0597">Phosphoprotein</keyword>
<dbReference type="OrthoDB" id="5241249at2"/>
<dbReference type="InterPro" id="IPR036890">
    <property type="entry name" value="HATPase_C_sf"/>
</dbReference>
<dbReference type="Gene3D" id="1.20.5.1930">
    <property type="match status" value="1"/>
</dbReference>
<keyword evidence="8" id="KW-0460">Magnesium</keyword>
<proteinExistence type="predicted"/>
<dbReference type="Gene3D" id="3.30.565.10">
    <property type="entry name" value="Histidine kinase-like ATPase, C-terminal domain"/>
    <property type="match status" value="1"/>
</dbReference>
<evidence type="ECO:0000256" key="6">
    <source>
        <dbReference type="ARBA" id="ARBA00022723"/>
    </source>
</evidence>
<dbReference type="Pfam" id="PF02518">
    <property type="entry name" value="HATPase_c"/>
    <property type="match status" value="1"/>
</dbReference>
<name>A0A4U6QNL3_9ACTN</name>
<protein>
    <submittedName>
        <fullName evidence="14">GAF domain-containing protein</fullName>
    </submittedName>
</protein>
<evidence type="ECO:0000256" key="11">
    <source>
        <dbReference type="SAM" id="MobiDB-lite"/>
    </source>
</evidence>
<evidence type="ECO:0000256" key="3">
    <source>
        <dbReference type="ARBA" id="ARBA00022490"/>
    </source>
</evidence>
<evidence type="ECO:0000256" key="8">
    <source>
        <dbReference type="ARBA" id="ARBA00022842"/>
    </source>
</evidence>
<comment type="cofactor">
    <cofactor evidence="1">
        <name>Mg(2+)</name>
        <dbReference type="ChEBI" id="CHEBI:18420"/>
    </cofactor>
</comment>
<dbReference type="CDD" id="cd16917">
    <property type="entry name" value="HATPase_UhpB-NarQ-NarX-like"/>
    <property type="match status" value="1"/>
</dbReference>
<keyword evidence="9" id="KW-0408">Iron</keyword>
<keyword evidence="15" id="KW-1185">Reference proteome</keyword>
<reference evidence="14 15" key="1">
    <citation type="submission" date="2019-05" db="EMBL/GenBank/DDBJ databases">
        <title>Nakamurella sp. N5BH11, whole genome shotgun sequence.</title>
        <authorList>
            <person name="Tuo L."/>
        </authorList>
    </citation>
    <scope>NUCLEOTIDE SEQUENCE [LARGE SCALE GENOMIC DNA]</scope>
    <source>
        <strain evidence="14 15">N5BH11</strain>
    </source>
</reference>
<dbReference type="GO" id="GO:0000155">
    <property type="term" value="F:phosphorelay sensor kinase activity"/>
    <property type="evidence" value="ECO:0007669"/>
    <property type="project" value="InterPro"/>
</dbReference>
<evidence type="ECO:0000259" key="13">
    <source>
        <dbReference type="SMART" id="SM00387"/>
    </source>
</evidence>
<dbReference type="Pfam" id="PF07730">
    <property type="entry name" value="HisKA_3"/>
    <property type="match status" value="1"/>
</dbReference>
<dbReference type="GO" id="GO:0070025">
    <property type="term" value="F:carbon monoxide binding"/>
    <property type="evidence" value="ECO:0007669"/>
    <property type="project" value="UniProtKB-ARBA"/>
</dbReference>
<dbReference type="PANTHER" id="PTHR24421:SF56">
    <property type="entry name" value="OXYGEN SENSOR HISTIDINE KINASE RESPONSE REGULATOR DOST"/>
    <property type="match status" value="1"/>
</dbReference>
<feature type="region of interest" description="Disordered" evidence="11">
    <location>
        <begin position="525"/>
        <end position="550"/>
    </location>
</feature>
<evidence type="ECO:0000256" key="5">
    <source>
        <dbReference type="ARBA" id="ARBA00022679"/>
    </source>
</evidence>
<feature type="domain" description="GAF" evidence="12">
    <location>
        <begin position="184"/>
        <end position="331"/>
    </location>
</feature>
<dbReference type="Proteomes" id="UP000306985">
    <property type="component" value="Unassembled WGS sequence"/>
</dbReference>
<dbReference type="InterPro" id="IPR003594">
    <property type="entry name" value="HATPase_dom"/>
</dbReference>
<dbReference type="InterPro" id="IPR050482">
    <property type="entry name" value="Sensor_HK_TwoCompSys"/>
</dbReference>
<keyword evidence="7" id="KW-0418">Kinase</keyword>
<dbReference type="SUPFAM" id="SSF55874">
    <property type="entry name" value="ATPase domain of HSP90 chaperone/DNA topoisomerase II/histidine kinase"/>
    <property type="match status" value="1"/>
</dbReference>
<comment type="cofactor">
    <cofactor evidence="2">
        <name>heme</name>
        <dbReference type="ChEBI" id="CHEBI:30413"/>
    </cofactor>
</comment>
<dbReference type="InterPro" id="IPR011712">
    <property type="entry name" value="Sig_transdc_His_kin_sub3_dim/P"/>
</dbReference>
<dbReference type="SMART" id="SM00065">
    <property type="entry name" value="GAF"/>
    <property type="match status" value="2"/>
</dbReference>
<dbReference type="GO" id="GO:0046983">
    <property type="term" value="F:protein dimerization activity"/>
    <property type="evidence" value="ECO:0007669"/>
    <property type="project" value="InterPro"/>
</dbReference>
<evidence type="ECO:0000256" key="9">
    <source>
        <dbReference type="ARBA" id="ARBA00023004"/>
    </source>
</evidence>
<dbReference type="Pfam" id="PF01590">
    <property type="entry name" value="GAF"/>
    <property type="match status" value="1"/>
</dbReference>
<feature type="domain" description="GAF" evidence="12">
    <location>
        <begin position="16"/>
        <end position="163"/>
    </location>
</feature>
<dbReference type="AlphaFoldDB" id="A0A4U6QNL3"/>
<evidence type="ECO:0000259" key="12">
    <source>
        <dbReference type="SMART" id="SM00065"/>
    </source>
</evidence>
<dbReference type="GO" id="GO:0070483">
    <property type="term" value="P:detection of hypoxia"/>
    <property type="evidence" value="ECO:0007669"/>
    <property type="project" value="UniProtKB-ARBA"/>
</dbReference>
<dbReference type="PANTHER" id="PTHR24421">
    <property type="entry name" value="NITRATE/NITRITE SENSOR PROTEIN NARX-RELATED"/>
    <property type="match status" value="1"/>
</dbReference>
<dbReference type="GO" id="GO:0005524">
    <property type="term" value="F:ATP binding"/>
    <property type="evidence" value="ECO:0007669"/>
    <property type="project" value="UniProtKB-ARBA"/>
</dbReference>
<dbReference type="GO" id="GO:0000287">
    <property type="term" value="F:magnesium ion binding"/>
    <property type="evidence" value="ECO:0007669"/>
    <property type="project" value="UniProtKB-ARBA"/>
</dbReference>
<evidence type="ECO:0000256" key="2">
    <source>
        <dbReference type="ARBA" id="ARBA00001971"/>
    </source>
</evidence>
<evidence type="ECO:0000256" key="1">
    <source>
        <dbReference type="ARBA" id="ARBA00001946"/>
    </source>
</evidence>
<dbReference type="InterPro" id="IPR029016">
    <property type="entry name" value="GAF-like_dom_sf"/>
</dbReference>
<dbReference type="GO" id="GO:0070026">
    <property type="term" value="F:nitric oxide binding"/>
    <property type="evidence" value="ECO:0007669"/>
    <property type="project" value="UniProtKB-ARBA"/>
</dbReference>
<dbReference type="GO" id="GO:0020037">
    <property type="term" value="F:heme binding"/>
    <property type="evidence" value="ECO:0007669"/>
    <property type="project" value="UniProtKB-ARBA"/>
</dbReference>
<dbReference type="InterPro" id="IPR003018">
    <property type="entry name" value="GAF"/>
</dbReference>
<keyword evidence="3" id="KW-0963">Cytoplasm</keyword>
<dbReference type="SMART" id="SM00387">
    <property type="entry name" value="HATPase_c"/>
    <property type="match status" value="1"/>
</dbReference>
<accession>A0A4U6QNL3</accession>
<keyword evidence="6" id="KW-0479">Metal-binding</keyword>
<feature type="domain" description="Histidine kinase/HSP90-like ATPase" evidence="13">
    <location>
        <begin position="457"/>
        <end position="546"/>
    </location>
</feature>
<evidence type="ECO:0000256" key="10">
    <source>
        <dbReference type="ARBA" id="ARBA00023012"/>
    </source>
</evidence>
<sequence>MEALLQAVLAVSAGLDLQSTLRRIVEVAMDLADARYGALSEVDADGRVLQFLPVGIDAETQARIGPLPVGLGLLGVVLTDTEPLRLDDLSRHPASVGFPAHHPPMRSFLGVQVRGHGQVFGRLYLTEKRSGGPFTDEDERVVQALAGAAGIAIDNARLYEQARRRERRLAAVGEVTAALLAGPDIEAALQVIAARARELVGADDALVGLPAPDDGSDVSESLVALRVTIAVGDRATSLLGGLVPVAGTTMGEVFQDRVPRSVDRLRSALGAQWGPALALPLGAGEEIRGVLMVVRRPGAPRFDAEDLRIVAWFADQAALALRQAEIQLDEREIEVLADRDRIARDLHDHVIQRLFGIGLRMQGTQRRAVGRAALVADRLTEHIDELQDVITDIRTAIFDLHGAAPVAPRTSRATGRPAAAGSRLRMELHELITELTAEAPLRTAVRMSGPIDLVASDLAQHARAAVREMVSNAVRHARADDLVVTVSVAEDLVIEVRDDGIGLPATVARSGLHGLAERAASVGGRFSIGSTPEGGTRATWSAPLPARSRP</sequence>
<organism evidence="14 15">
    <name type="scientific">Nakamurella flava</name>
    <dbReference type="NCBI Taxonomy" id="2576308"/>
    <lineage>
        <taxon>Bacteria</taxon>
        <taxon>Bacillati</taxon>
        <taxon>Actinomycetota</taxon>
        <taxon>Actinomycetes</taxon>
        <taxon>Nakamurellales</taxon>
        <taxon>Nakamurellaceae</taxon>
        <taxon>Nakamurella</taxon>
    </lineage>
</organism>
<keyword evidence="5" id="KW-0808">Transferase</keyword>
<keyword evidence="10" id="KW-0902">Two-component regulatory system</keyword>
<evidence type="ECO:0000313" key="14">
    <source>
        <dbReference type="EMBL" id="TKV62051.1"/>
    </source>
</evidence>
<evidence type="ECO:0000256" key="7">
    <source>
        <dbReference type="ARBA" id="ARBA00022777"/>
    </source>
</evidence>
<evidence type="ECO:0000256" key="4">
    <source>
        <dbReference type="ARBA" id="ARBA00022553"/>
    </source>
</evidence>
<dbReference type="FunFam" id="3.30.450.40:FF:000052">
    <property type="entry name" value="Oxygen sensor histidine kinase response regulator DevS/DosS"/>
    <property type="match status" value="1"/>
</dbReference>
<dbReference type="GO" id="GO:0019825">
    <property type="term" value="F:oxygen binding"/>
    <property type="evidence" value="ECO:0007669"/>
    <property type="project" value="UniProtKB-ARBA"/>
</dbReference>
<dbReference type="Gene3D" id="3.30.450.40">
    <property type="match status" value="2"/>
</dbReference>
<dbReference type="GO" id="GO:0016020">
    <property type="term" value="C:membrane"/>
    <property type="evidence" value="ECO:0007669"/>
    <property type="project" value="InterPro"/>
</dbReference>
<dbReference type="GO" id="GO:0019826">
    <property type="term" value="F:oxygen sensor activity"/>
    <property type="evidence" value="ECO:0007669"/>
    <property type="project" value="UniProtKB-ARBA"/>
</dbReference>
<dbReference type="EMBL" id="SZZH01000001">
    <property type="protein sequence ID" value="TKV62051.1"/>
    <property type="molecule type" value="Genomic_DNA"/>
</dbReference>
<dbReference type="Pfam" id="PF13185">
    <property type="entry name" value="GAF_2"/>
    <property type="match status" value="1"/>
</dbReference>